<keyword evidence="7" id="KW-0812">Transmembrane</keyword>
<evidence type="ECO:0000256" key="7">
    <source>
        <dbReference type="SAM" id="Phobius"/>
    </source>
</evidence>
<keyword evidence="1" id="KW-0813">Transport</keyword>
<proteinExistence type="predicted"/>
<dbReference type="Gene3D" id="3.30.70.20">
    <property type="match status" value="1"/>
</dbReference>
<organism evidence="9 10">
    <name type="scientific">Sporanaerobacter acetigenes DSM 13106</name>
    <dbReference type="NCBI Taxonomy" id="1123281"/>
    <lineage>
        <taxon>Bacteria</taxon>
        <taxon>Bacillati</taxon>
        <taxon>Bacillota</taxon>
        <taxon>Tissierellia</taxon>
        <taxon>Tissierellales</taxon>
        <taxon>Sporanaerobacteraceae</taxon>
        <taxon>Sporanaerobacter</taxon>
    </lineage>
</organism>
<evidence type="ECO:0000256" key="1">
    <source>
        <dbReference type="ARBA" id="ARBA00022448"/>
    </source>
</evidence>
<dbReference type="PROSITE" id="PS51379">
    <property type="entry name" value="4FE4S_FER_2"/>
    <property type="match status" value="2"/>
</dbReference>
<dbReference type="PANTHER" id="PTHR30176:SF3">
    <property type="entry name" value="FERREDOXIN-TYPE PROTEIN NAPH"/>
    <property type="match status" value="1"/>
</dbReference>
<evidence type="ECO:0000256" key="2">
    <source>
        <dbReference type="ARBA" id="ARBA00022485"/>
    </source>
</evidence>
<feature type="transmembrane region" description="Helical" evidence="7">
    <location>
        <begin position="85"/>
        <end position="115"/>
    </location>
</feature>
<name>A0A1M5Z6W7_9FIRM</name>
<evidence type="ECO:0000256" key="3">
    <source>
        <dbReference type="ARBA" id="ARBA00022723"/>
    </source>
</evidence>
<dbReference type="GO" id="GO:0051539">
    <property type="term" value="F:4 iron, 4 sulfur cluster binding"/>
    <property type="evidence" value="ECO:0007669"/>
    <property type="project" value="UniProtKB-KW"/>
</dbReference>
<keyword evidence="5" id="KW-0408">Iron</keyword>
<protein>
    <submittedName>
        <fullName evidence="9">4Fe-4S binding domain-containing protein</fullName>
    </submittedName>
</protein>
<evidence type="ECO:0000256" key="5">
    <source>
        <dbReference type="ARBA" id="ARBA00023004"/>
    </source>
</evidence>
<dbReference type="Proteomes" id="UP000184389">
    <property type="component" value="Unassembled WGS sequence"/>
</dbReference>
<accession>A0A1M5Z6W7</accession>
<dbReference type="PANTHER" id="PTHR30176">
    <property type="entry name" value="FERREDOXIN-TYPE PROTEIN NAPH"/>
    <property type="match status" value="1"/>
</dbReference>
<keyword evidence="4" id="KW-0249">Electron transport</keyword>
<feature type="transmembrane region" description="Helical" evidence="7">
    <location>
        <begin position="136"/>
        <end position="154"/>
    </location>
</feature>
<dbReference type="Pfam" id="PF12801">
    <property type="entry name" value="Fer4_5"/>
    <property type="match status" value="3"/>
</dbReference>
<dbReference type="AlphaFoldDB" id="A0A1M5Z6W7"/>
<evidence type="ECO:0000313" key="10">
    <source>
        <dbReference type="Proteomes" id="UP000184389"/>
    </source>
</evidence>
<evidence type="ECO:0000256" key="4">
    <source>
        <dbReference type="ARBA" id="ARBA00022982"/>
    </source>
</evidence>
<dbReference type="GO" id="GO:0046872">
    <property type="term" value="F:metal ion binding"/>
    <property type="evidence" value="ECO:0007669"/>
    <property type="project" value="UniProtKB-KW"/>
</dbReference>
<evidence type="ECO:0000259" key="8">
    <source>
        <dbReference type="PROSITE" id="PS51379"/>
    </source>
</evidence>
<feature type="transmembrane region" description="Helical" evidence="7">
    <location>
        <begin position="194"/>
        <end position="213"/>
    </location>
</feature>
<dbReference type="PROSITE" id="PS00198">
    <property type="entry name" value="4FE4S_FER_1"/>
    <property type="match status" value="1"/>
</dbReference>
<dbReference type="Pfam" id="PF00037">
    <property type="entry name" value="Fer4"/>
    <property type="match status" value="1"/>
</dbReference>
<evidence type="ECO:0000256" key="6">
    <source>
        <dbReference type="ARBA" id="ARBA00023014"/>
    </source>
</evidence>
<keyword evidence="2" id="KW-0004">4Fe-4S</keyword>
<keyword evidence="10" id="KW-1185">Reference proteome</keyword>
<dbReference type="EMBL" id="FQXR01000022">
    <property type="protein sequence ID" value="SHI19931.1"/>
    <property type="molecule type" value="Genomic_DNA"/>
</dbReference>
<dbReference type="SUPFAM" id="SSF54862">
    <property type="entry name" value="4Fe-4S ferredoxins"/>
    <property type="match status" value="1"/>
</dbReference>
<dbReference type="STRING" id="1123281.SAMN02745180_02804"/>
<dbReference type="GO" id="GO:0005886">
    <property type="term" value="C:plasma membrane"/>
    <property type="evidence" value="ECO:0007669"/>
    <property type="project" value="TreeGrafter"/>
</dbReference>
<dbReference type="InterPro" id="IPR051684">
    <property type="entry name" value="Electron_Trans/Redox"/>
</dbReference>
<sequence length="303" mass="34078">MGKPFKIIKEKNIFSHLRARRSWVQAFATLFTNIHLPNFMSGKIYTGSGKKMCVPGLNCYSCPGATGSCPIGSFQAVVGSSKFNFAYYITGILILFGVLVGRLICGFFCPFGWFQDLLYKIPTKKFSTKKLKVLRYLKYVILIVVVWFMGVFLIDKSGIAPPYFCKYICPQGILEGGIPLALANPTIRNTLGKLFTWKSFILISISGLSIIFYRPFCKWICPLGAFYSLFNKISFYKYHVDKDICISCGKCSRVCKMDVDITKCQDSLECIRCGECIKSCPTGAIFTSLSHGDKFKTKQKEQA</sequence>
<reference evidence="9 10" key="1">
    <citation type="submission" date="2016-11" db="EMBL/GenBank/DDBJ databases">
        <authorList>
            <person name="Jaros S."/>
            <person name="Januszkiewicz K."/>
            <person name="Wedrychowicz H."/>
        </authorList>
    </citation>
    <scope>NUCLEOTIDE SEQUENCE [LARGE SCALE GENOMIC DNA]</scope>
    <source>
        <strain evidence="9 10">DSM 13106</strain>
    </source>
</reference>
<dbReference type="InterPro" id="IPR017900">
    <property type="entry name" value="4Fe4S_Fe_S_CS"/>
</dbReference>
<keyword evidence="7" id="KW-0472">Membrane</keyword>
<keyword evidence="7" id="KW-1133">Transmembrane helix</keyword>
<evidence type="ECO:0000313" key="9">
    <source>
        <dbReference type="EMBL" id="SHI19931.1"/>
    </source>
</evidence>
<dbReference type="RefSeq" id="WP_072745401.1">
    <property type="nucleotide sequence ID" value="NZ_FQXR01000022.1"/>
</dbReference>
<gene>
    <name evidence="9" type="ORF">SAMN02745180_02804</name>
</gene>
<keyword evidence="3" id="KW-0479">Metal-binding</keyword>
<feature type="domain" description="4Fe-4S ferredoxin-type" evidence="8">
    <location>
        <begin position="261"/>
        <end position="290"/>
    </location>
</feature>
<dbReference type="InterPro" id="IPR017896">
    <property type="entry name" value="4Fe4S_Fe-S-bd"/>
</dbReference>
<feature type="domain" description="4Fe-4S ferredoxin-type" evidence="8">
    <location>
        <begin position="236"/>
        <end position="259"/>
    </location>
</feature>
<keyword evidence="6" id="KW-0411">Iron-sulfur</keyword>